<evidence type="ECO:0000313" key="2">
    <source>
        <dbReference type="EMBL" id="GJT08985.1"/>
    </source>
</evidence>
<sequence>MERKEDESLYFMDRIWVPVVGGVRTIIMDEAHKTRYSVHPGAYKMYHDLQDIYWWPGMKRDIATYVSKCLTCSKGKAEHQRPSSLLQQPEIPEWKWDKITMDFITKLPKTKSGHDTIWVIVDRLTKSAHFLATREDYSTERLAKLYIDEIVARHGVPVLIILDRYGRFTSHGQSERTIQTLEDMLRVYVIEFGSNWDVHLSLAEFSYNNSYHSSIRCAPFEALYGRKYRSPILWAEIGESSLIGPKLVQETTDKVVLIKEKLKAARDRQKSYADNRCKPLEFKVGDRPFEILERISPVAYRLKLPEELSSVHDTFHVSNLKKCLADANLHVLLDEIKINKTLRFVEELVEIMNREVRSLKRSKISLVKVHWKSKRGPEYTWEREDHMKSKYPQLFVDHAVEPAS</sequence>
<dbReference type="Gene3D" id="1.10.340.70">
    <property type="match status" value="1"/>
</dbReference>
<dbReference type="InterPro" id="IPR036397">
    <property type="entry name" value="RNaseH_sf"/>
</dbReference>
<keyword evidence="3" id="KW-1185">Reference proteome</keyword>
<dbReference type="SUPFAM" id="SSF53098">
    <property type="entry name" value="Ribonuclease H-like"/>
    <property type="match status" value="1"/>
</dbReference>
<reference evidence="2" key="2">
    <citation type="submission" date="2022-01" db="EMBL/GenBank/DDBJ databases">
        <authorList>
            <person name="Yamashiro T."/>
            <person name="Shiraishi A."/>
            <person name="Satake H."/>
            <person name="Nakayama K."/>
        </authorList>
    </citation>
    <scope>NUCLEOTIDE SEQUENCE</scope>
</reference>
<dbReference type="PANTHER" id="PTHR45835">
    <property type="entry name" value="YALI0A06105P"/>
    <property type="match status" value="1"/>
</dbReference>
<accession>A0ABQ5B236</accession>
<feature type="domain" description="Integrase catalytic" evidence="1">
    <location>
        <begin position="88"/>
        <end position="191"/>
    </location>
</feature>
<dbReference type="Pfam" id="PF17921">
    <property type="entry name" value="Integrase_H2C2"/>
    <property type="match status" value="1"/>
</dbReference>
<dbReference type="InterPro" id="IPR056924">
    <property type="entry name" value="SH3_Tf2-1"/>
</dbReference>
<keyword evidence="2" id="KW-0808">Transferase</keyword>
<evidence type="ECO:0000259" key="1">
    <source>
        <dbReference type="PROSITE" id="PS50994"/>
    </source>
</evidence>
<proteinExistence type="predicted"/>
<dbReference type="GO" id="GO:0003964">
    <property type="term" value="F:RNA-directed DNA polymerase activity"/>
    <property type="evidence" value="ECO:0007669"/>
    <property type="project" value="UniProtKB-KW"/>
</dbReference>
<keyword evidence="2" id="KW-0548">Nucleotidyltransferase</keyword>
<dbReference type="EMBL" id="BQNB010012873">
    <property type="protein sequence ID" value="GJT08985.1"/>
    <property type="molecule type" value="Genomic_DNA"/>
</dbReference>
<dbReference type="Pfam" id="PF24626">
    <property type="entry name" value="SH3_Tf2-1"/>
    <property type="match status" value="1"/>
</dbReference>
<dbReference type="InterPro" id="IPR001584">
    <property type="entry name" value="Integrase_cat-core"/>
</dbReference>
<dbReference type="PANTHER" id="PTHR45835:SF99">
    <property type="entry name" value="CHROMO DOMAIN-CONTAINING PROTEIN-RELATED"/>
    <property type="match status" value="1"/>
</dbReference>
<protein>
    <submittedName>
        <fullName evidence="2">Reverse transcriptase domain-containing protein</fullName>
    </submittedName>
</protein>
<dbReference type="Proteomes" id="UP001151760">
    <property type="component" value="Unassembled WGS sequence"/>
</dbReference>
<comment type="caution">
    <text evidence="2">The sequence shown here is derived from an EMBL/GenBank/DDBJ whole genome shotgun (WGS) entry which is preliminary data.</text>
</comment>
<dbReference type="InterPro" id="IPR041588">
    <property type="entry name" value="Integrase_H2C2"/>
</dbReference>
<organism evidence="2 3">
    <name type="scientific">Tanacetum coccineum</name>
    <dbReference type="NCBI Taxonomy" id="301880"/>
    <lineage>
        <taxon>Eukaryota</taxon>
        <taxon>Viridiplantae</taxon>
        <taxon>Streptophyta</taxon>
        <taxon>Embryophyta</taxon>
        <taxon>Tracheophyta</taxon>
        <taxon>Spermatophyta</taxon>
        <taxon>Magnoliopsida</taxon>
        <taxon>eudicotyledons</taxon>
        <taxon>Gunneridae</taxon>
        <taxon>Pentapetalae</taxon>
        <taxon>asterids</taxon>
        <taxon>campanulids</taxon>
        <taxon>Asterales</taxon>
        <taxon>Asteraceae</taxon>
        <taxon>Asteroideae</taxon>
        <taxon>Anthemideae</taxon>
        <taxon>Anthemidinae</taxon>
        <taxon>Tanacetum</taxon>
    </lineage>
</organism>
<name>A0ABQ5B236_9ASTR</name>
<reference evidence="2" key="1">
    <citation type="journal article" date="2022" name="Int. J. Mol. Sci.">
        <title>Draft Genome of Tanacetum Coccineum: Genomic Comparison of Closely Related Tanacetum-Family Plants.</title>
        <authorList>
            <person name="Yamashiro T."/>
            <person name="Shiraishi A."/>
            <person name="Nakayama K."/>
            <person name="Satake H."/>
        </authorList>
    </citation>
    <scope>NUCLEOTIDE SEQUENCE</scope>
</reference>
<dbReference type="PROSITE" id="PS50994">
    <property type="entry name" value="INTEGRASE"/>
    <property type="match status" value="1"/>
</dbReference>
<evidence type="ECO:0000313" key="3">
    <source>
        <dbReference type="Proteomes" id="UP001151760"/>
    </source>
</evidence>
<dbReference type="Gene3D" id="3.30.420.10">
    <property type="entry name" value="Ribonuclease H-like superfamily/Ribonuclease H"/>
    <property type="match status" value="2"/>
</dbReference>
<dbReference type="InterPro" id="IPR012337">
    <property type="entry name" value="RNaseH-like_sf"/>
</dbReference>
<gene>
    <name evidence="2" type="ORF">Tco_0843447</name>
</gene>
<keyword evidence="2" id="KW-0695">RNA-directed DNA polymerase</keyword>